<dbReference type="InterPro" id="IPR007259">
    <property type="entry name" value="GCP"/>
</dbReference>
<dbReference type="GO" id="GO:0007020">
    <property type="term" value="P:microtubule nucleation"/>
    <property type="evidence" value="ECO:0007669"/>
    <property type="project" value="InterPro"/>
</dbReference>
<dbReference type="PANTHER" id="PTHR19302">
    <property type="entry name" value="GAMMA TUBULIN COMPLEX PROTEIN"/>
    <property type="match status" value="1"/>
</dbReference>
<accession>A0A9E7L8Z9</accession>
<evidence type="ECO:0000256" key="4">
    <source>
        <dbReference type="ARBA" id="ARBA00022701"/>
    </source>
</evidence>
<dbReference type="GO" id="GO:0000922">
    <property type="term" value="C:spindle pole"/>
    <property type="evidence" value="ECO:0007669"/>
    <property type="project" value="InterPro"/>
</dbReference>
<evidence type="ECO:0000259" key="8">
    <source>
        <dbReference type="Pfam" id="PF17681"/>
    </source>
</evidence>
<dbReference type="GO" id="GO:0031122">
    <property type="term" value="P:cytoplasmic microtubule organization"/>
    <property type="evidence" value="ECO:0007669"/>
    <property type="project" value="TreeGrafter"/>
</dbReference>
<evidence type="ECO:0000256" key="1">
    <source>
        <dbReference type="ARBA" id="ARBA00004245"/>
    </source>
</evidence>
<dbReference type="GO" id="GO:0000930">
    <property type="term" value="C:gamma-tubulin complex"/>
    <property type="evidence" value="ECO:0007669"/>
    <property type="project" value="TreeGrafter"/>
</dbReference>
<dbReference type="GO" id="GO:0043015">
    <property type="term" value="F:gamma-tubulin binding"/>
    <property type="evidence" value="ECO:0007669"/>
    <property type="project" value="InterPro"/>
</dbReference>
<keyword evidence="5" id="KW-0206">Cytoskeleton</keyword>
<feature type="domain" description="Gamma tubulin complex component protein N-terminal" evidence="8">
    <location>
        <begin position="64"/>
        <end position="362"/>
    </location>
</feature>
<reference evidence="9" key="1">
    <citation type="submission" date="2022-05" db="EMBL/GenBank/DDBJ databases">
        <title>The Musa troglodytarum L. genome provides insights into the mechanism of non-climacteric behaviour and enrichment of carotenoids.</title>
        <authorList>
            <person name="Wang J."/>
        </authorList>
    </citation>
    <scope>NUCLEOTIDE SEQUENCE</scope>
    <source>
        <tissue evidence="9">Leaf</tissue>
    </source>
</reference>
<evidence type="ECO:0000256" key="6">
    <source>
        <dbReference type="SAM" id="MobiDB-lite"/>
    </source>
</evidence>
<dbReference type="InterPro" id="IPR041470">
    <property type="entry name" value="GCP_N"/>
</dbReference>
<dbReference type="GO" id="GO:0000278">
    <property type="term" value="P:mitotic cell cycle"/>
    <property type="evidence" value="ECO:0007669"/>
    <property type="project" value="TreeGrafter"/>
</dbReference>
<evidence type="ECO:0000256" key="3">
    <source>
        <dbReference type="ARBA" id="ARBA00022490"/>
    </source>
</evidence>
<evidence type="ECO:0000256" key="5">
    <source>
        <dbReference type="ARBA" id="ARBA00023212"/>
    </source>
</evidence>
<proteinExistence type="inferred from homology"/>
<gene>
    <name evidence="9" type="ORF">MUK42_14441</name>
</gene>
<keyword evidence="4" id="KW-0493">Microtubule</keyword>
<evidence type="ECO:0000259" key="7">
    <source>
        <dbReference type="Pfam" id="PF04130"/>
    </source>
</evidence>
<feature type="region of interest" description="Disordered" evidence="6">
    <location>
        <begin position="843"/>
        <end position="865"/>
    </location>
</feature>
<comment type="subcellular location">
    <subcellularLocation>
        <location evidence="1">Cytoplasm</location>
        <location evidence="1">Cytoskeleton</location>
    </subcellularLocation>
</comment>
<dbReference type="EMBL" id="CP097511">
    <property type="protein sequence ID" value="URE42109.1"/>
    <property type="molecule type" value="Genomic_DNA"/>
</dbReference>
<keyword evidence="10" id="KW-1185">Reference proteome</keyword>
<sequence length="1316" mass="149087">MEIDPNFSSLLRTLRVDDPWVPPKTWESIPSESGRVRSADSCGESQDPIYESSLISESNLVHLVVNALLGVKSSIMEIDKLAAIFSSSPADRTFHRVPTLWCRSLSTSALGKILKCISHSGLVVCLLQKFVNFYQCANRDVQQSEDKGDGSTSLEDTNFLEDLLGSPPNRKVVNMNEIWMQPPYSLINQAFAVAVKKVLQGYFGALNTMQASVNLRRSAMTFEKSVHIPDGSCGYTKISQSGITLLEVFLHTNELRTQIESLGNICFPRFADLAVSREALIAETNIEFHNFPRGVDLLSYLYLQLRNADPIHHALLKHLFVGSCEPYCGFIKSWIFRASIDDPYREFFVHKSTKSNAASESVDKLFLTEIKEQIGISVPCFLKDVHRPLVRAGLQLQVLVKFLSLFNFDFVGRRANSHCNLANIEEILPCWVGMSTDSAFLSNSLTFCKPRIEALICQRQNMYQMMLKKLQVFFSKSDIRYERMNHMVRVVIPFNNAQSLYSGRSPNIPIILLSGADYVFSATTDEPEATRCTTQNATDASYTSDESSHELDSLHNSENSFYSSEEEIESEGFLTSGNHVMPPEYLLHSDSLPCYTIKIPFPNSNEIGRLCFSQASCYSMPKQHGSAVHHYKNEKTNSSVSFCCGDEKPVMTPVLSEENYNSDNLWPVGLLEAPFYDIINYRGPKQPCLAPQSIQMTDETSGTLENTKSVFDKVIVPFSSKLDTVGRFEFMDARIGPWCHDIFSSWNSNEYYDLSANPILTRFSWFSSMDILKDRSSNKRHRSHFPYFDFSSVVDPCNFSGNVLATPDHGLEVEASRIGNSNLATAGSNGILADSVQHSIKDQPDLRSTCSSNASREAHHTPGHLPSSVCGGAPWVGSLHYSNEIESCAEDKWHDSGAEFEMPPDVVIDKCIVQEILLHIGFSLCSLTTEDTSMSATLLSSCSRKVLICMNICWHCGDIILWNWQTGQIHLLFLFVNGYISVFSFKKWSVTEPEKKVAEMQGILELSLQRSSCETDQYKERLYVYMNGQNIVPVSNSSAGLNIFDFMLLGYKVDWPIKIIVTPAALNIYAEIFRYLIQVRLATFSLVEVWYYIKMIIYKHFIIAFEIFNPQLTGLSAFRIAWSRFEISQNRLANLDKIKVLNIIFFSLMNVFLQQMNHFLSALQQYLHSQLSNVSWSRFQHSLKHQVKDMLDLESVHMSYLAEALHICFLSEDTKPVAVIIENILQCALDFGLHLTGGHLYAGTNRPEPLNLQSDINLCKVSTIQTIFERNLKDLYLLYLKSPKHVDFSLCRFWDHLNYNEYYSNIFNKDTGYLCL</sequence>
<protein>
    <submittedName>
        <fullName evidence="9">Spc97 / Spc98 family</fullName>
    </submittedName>
</protein>
<dbReference type="InterPro" id="IPR040457">
    <property type="entry name" value="GCP_C"/>
</dbReference>
<dbReference type="OrthoDB" id="775571at2759"/>
<dbReference type="Proteomes" id="UP001055439">
    <property type="component" value="Chromosome 9"/>
</dbReference>
<evidence type="ECO:0000313" key="10">
    <source>
        <dbReference type="Proteomes" id="UP001055439"/>
    </source>
</evidence>
<feature type="domain" description="Gamma tubulin complex component C-terminal" evidence="7">
    <location>
        <begin position="993"/>
        <end position="1303"/>
    </location>
</feature>
<dbReference type="GO" id="GO:0051225">
    <property type="term" value="P:spindle assembly"/>
    <property type="evidence" value="ECO:0007669"/>
    <property type="project" value="TreeGrafter"/>
</dbReference>
<comment type="similarity">
    <text evidence="2">Belongs to the TUBGCP family.</text>
</comment>
<dbReference type="GO" id="GO:0051011">
    <property type="term" value="F:microtubule minus-end binding"/>
    <property type="evidence" value="ECO:0007669"/>
    <property type="project" value="TreeGrafter"/>
</dbReference>
<dbReference type="InterPro" id="IPR042241">
    <property type="entry name" value="GCP_C_sf"/>
</dbReference>
<dbReference type="GO" id="GO:0005874">
    <property type="term" value="C:microtubule"/>
    <property type="evidence" value="ECO:0007669"/>
    <property type="project" value="UniProtKB-KW"/>
</dbReference>
<dbReference type="Gene3D" id="1.20.120.1900">
    <property type="entry name" value="Gamma-tubulin complex, C-terminal domain"/>
    <property type="match status" value="1"/>
</dbReference>
<name>A0A9E7L8Z9_9LILI</name>
<keyword evidence="3" id="KW-0963">Cytoplasm</keyword>
<evidence type="ECO:0000313" key="9">
    <source>
        <dbReference type="EMBL" id="URE42109.1"/>
    </source>
</evidence>
<dbReference type="GO" id="GO:0051321">
    <property type="term" value="P:meiotic cell cycle"/>
    <property type="evidence" value="ECO:0007669"/>
    <property type="project" value="TreeGrafter"/>
</dbReference>
<dbReference type="PANTHER" id="PTHR19302:SF70">
    <property type="entry name" value="GAMMA-TUBULIN COMPLEX COMPONENT 6"/>
    <property type="match status" value="1"/>
</dbReference>
<dbReference type="Pfam" id="PF04130">
    <property type="entry name" value="GCP_C_terminal"/>
    <property type="match status" value="1"/>
</dbReference>
<feature type="compositionally biased region" description="Polar residues" evidence="6">
    <location>
        <begin position="846"/>
        <end position="855"/>
    </location>
</feature>
<evidence type="ECO:0000256" key="2">
    <source>
        <dbReference type="ARBA" id="ARBA00010337"/>
    </source>
</evidence>
<dbReference type="Pfam" id="PF17681">
    <property type="entry name" value="GCP_N_terminal"/>
    <property type="match status" value="1"/>
</dbReference>
<organism evidence="9 10">
    <name type="scientific">Musa troglodytarum</name>
    <name type="common">fe'i banana</name>
    <dbReference type="NCBI Taxonomy" id="320322"/>
    <lineage>
        <taxon>Eukaryota</taxon>
        <taxon>Viridiplantae</taxon>
        <taxon>Streptophyta</taxon>
        <taxon>Embryophyta</taxon>
        <taxon>Tracheophyta</taxon>
        <taxon>Spermatophyta</taxon>
        <taxon>Magnoliopsida</taxon>
        <taxon>Liliopsida</taxon>
        <taxon>Zingiberales</taxon>
        <taxon>Musaceae</taxon>
        <taxon>Musa</taxon>
    </lineage>
</organism>